<reference evidence="3" key="1">
    <citation type="submission" date="2022-11" db="UniProtKB">
        <authorList>
            <consortium name="WormBaseParasite"/>
        </authorList>
    </citation>
    <scope>IDENTIFICATION</scope>
</reference>
<dbReference type="AlphaFoldDB" id="A0A915JS46"/>
<protein>
    <submittedName>
        <fullName evidence="3">Uncharacterized protein</fullName>
    </submittedName>
</protein>
<feature type="compositionally biased region" description="Basic and acidic residues" evidence="1">
    <location>
        <begin position="17"/>
        <end position="27"/>
    </location>
</feature>
<evidence type="ECO:0000313" key="2">
    <source>
        <dbReference type="Proteomes" id="UP000887565"/>
    </source>
</evidence>
<proteinExistence type="predicted"/>
<dbReference type="WBParaSite" id="nRc.2.0.1.t28687-RA">
    <property type="protein sequence ID" value="nRc.2.0.1.t28687-RA"/>
    <property type="gene ID" value="nRc.2.0.1.g28687"/>
</dbReference>
<accession>A0A915JS46</accession>
<name>A0A915JS46_ROMCU</name>
<evidence type="ECO:0000256" key="1">
    <source>
        <dbReference type="SAM" id="MobiDB-lite"/>
    </source>
</evidence>
<keyword evidence="2" id="KW-1185">Reference proteome</keyword>
<dbReference type="Proteomes" id="UP000887565">
    <property type="component" value="Unplaced"/>
</dbReference>
<evidence type="ECO:0000313" key="3">
    <source>
        <dbReference type="WBParaSite" id="nRc.2.0.1.t28687-RA"/>
    </source>
</evidence>
<sequence>PPNLLQGKSLPTPSTELTKRTREEKSSAKLSKSPPKKSKVGAELNSTQASSSCRVIGENRTPVEIAFETLSVFKPKLPPPDCHFSAFNYFCRRFDTPVNNREAIDSRAQAEREAYRHLDDNLATFIICFMPPYHSEMSPAAREFAELCSVHLRNQLRRDPWLLPEQIEALVAKFFNILTEYYTSRVIRPAADHRHHS</sequence>
<feature type="region of interest" description="Disordered" evidence="1">
    <location>
        <begin position="1"/>
        <end position="45"/>
    </location>
</feature>
<organism evidence="2 3">
    <name type="scientific">Romanomermis culicivorax</name>
    <name type="common">Nematode worm</name>
    <dbReference type="NCBI Taxonomy" id="13658"/>
    <lineage>
        <taxon>Eukaryota</taxon>
        <taxon>Metazoa</taxon>
        <taxon>Ecdysozoa</taxon>
        <taxon>Nematoda</taxon>
        <taxon>Enoplea</taxon>
        <taxon>Dorylaimia</taxon>
        <taxon>Mermithida</taxon>
        <taxon>Mermithoidea</taxon>
        <taxon>Mermithidae</taxon>
        <taxon>Romanomermis</taxon>
    </lineage>
</organism>